<dbReference type="STRING" id="70996.SE18_08595"/>
<dbReference type="RefSeq" id="WP_054534032.1">
    <property type="nucleotide sequence ID" value="NZ_LGKP01000014.1"/>
</dbReference>
<protein>
    <submittedName>
        <fullName evidence="1">Uncharacterized protein</fullName>
    </submittedName>
</protein>
<proteinExistence type="predicted"/>
<organism evidence="1 2">
    <name type="scientific">Herpetosiphon geysericola</name>
    <dbReference type="NCBI Taxonomy" id="70996"/>
    <lineage>
        <taxon>Bacteria</taxon>
        <taxon>Bacillati</taxon>
        <taxon>Chloroflexota</taxon>
        <taxon>Chloroflexia</taxon>
        <taxon>Herpetosiphonales</taxon>
        <taxon>Herpetosiphonaceae</taxon>
        <taxon>Herpetosiphon</taxon>
    </lineage>
</organism>
<dbReference type="EMBL" id="LGKP01000014">
    <property type="protein sequence ID" value="KPL90001.1"/>
    <property type="molecule type" value="Genomic_DNA"/>
</dbReference>
<dbReference type="AlphaFoldDB" id="A0A0P6XYT7"/>
<evidence type="ECO:0000313" key="2">
    <source>
        <dbReference type="Proteomes" id="UP000050277"/>
    </source>
</evidence>
<dbReference type="Proteomes" id="UP000050277">
    <property type="component" value="Unassembled WGS sequence"/>
</dbReference>
<sequence>MPKRVQLAVTAVRVAYPRMMGMSGRVEIEDYQTKFDELKDECTQALYEAAQDGAGEAEYEVVQLTMDYKVESDSIPLMIVSGTLVYSYERQE</sequence>
<accession>A0A0P6XYT7</accession>
<evidence type="ECO:0000313" key="1">
    <source>
        <dbReference type="EMBL" id="KPL90001.1"/>
    </source>
</evidence>
<comment type="caution">
    <text evidence="1">The sequence shown here is derived from an EMBL/GenBank/DDBJ whole genome shotgun (WGS) entry which is preliminary data.</text>
</comment>
<reference evidence="1 2" key="1">
    <citation type="submission" date="2015-07" db="EMBL/GenBank/DDBJ databases">
        <title>Whole genome sequence of Herpetosiphon geysericola DSM 7119.</title>
        <authorList>
            <person name="Hemp J."/>
            <person name="Ward L.M."/>
            <person name="Pace L.A."/>
            <person name="Fischer W.W."/>
        </authorList>
    </citation>
    <scope>NUCLEOTIDE SEQUENCE [LARGE SCALE GENOMIC DNA]</scope>
    <source>
        <strain evidence="1 2">DSM 7119</strain>
    </source>
</reference>
<name>A0A0P6XYT7_9CHLR</name>
<keyword evidence="2" id="KW-1185">Reference proteome</keyword>
<gene>
    <name evidence="1" type="ORF">SE18_08595</name>
</gene>